<protein>
    <submittedName>
        <fullName evidence="1">WD40 repeat protein</fullName>
    </submittedName>
</protein>
<name>A0ACC3AE26_9EURO</name>
<proteinExistence type="predicted"/>
<keyword evidence="2" id="KW-1185">Reference proteome</keyword>
<sequence>MYWPCGVPQIFAHHAPQQSARNGEDNASIQDSVANGQGRDSGDEKVSTGSGESSPDSRVLKGQSQQIIDLKVARAEHIFTTLTRQVLDVWSTRPTVLLASLRRSEKSLMTYGNNVGAHFRPDATLIVLHTSLGYLLLYSVEADPNARVLQQRTQESQTRKQSVARTFGASEGNGLGEVILRFRKAIKIDAGIESVVALDQDLIIATVKPPAIQSIRWETQKGLHQTSTQLLSKLSWSENKASITHMVHDRAMNLSVWLDVEGSAYAVRRMRPQMTHRGSSEESSQSTLSATQAPQRLFDGYRFHTPKEPSQKACLVAINARFSLIAVATNDGKILCFAAKDYAGNIPLSHTFKTQASPSVTLKISALVWSPDGYCLFAGFESGWATWSVFGKEGASSFTSNAAHAEANTENWLLGVQSASWISTGLEMLLSCPKDSRIWKLDFSRSAAVGGFSCANLVRALQQTPTELAVYRGHELPDLISISNEASLWHHAQYPVAYLHNQGPIRTTVISQDGRYIAVAGKRGLAHYSVSSGRWRVFSDYAIENSFAVRGGFCWFQHILAVATEYAQGYDVRLYSRDHELGRAPLHAETFSMPVAFVGPSGEDSLLVYTYENVLYHFIINITERGAQLLPLGQIAFHGVVRAPSRVRSVSWILPENQLRNGDPSRDVEHAAVLFLIDDKLVLLHPSRTPEDAIKYDMRVIAHQVEYYILMRDQIYFNFSEPIGESAPPTPSPGSIFGLRKTNIHYSLRDSLWIFTGEKLCLWSDVQDLLQSMTGLATTSQSLVTIPLDFYPLSILLNKGIVLGIESELLQRRDVNFGQYRSLIRTQLFLPYVLRHQLLEAEDTAVAFALAHQYQNLTYFPHALEILLHIVLDDEADRKRKKAADLDDPGPLPAILSFLQMALSPESYLATIVQCVRKTEFSFWRYLFAHLPPPEAMFEQALSLSDLKTASGYLIILQTFEEEEEEEEDEVSEAQDLVKRRRFEDQVVRLMTLARSKDDYELCSELARFMIGIDPRGDALRRVIQKVGFRGNSIYLQPQQARLSRKNIALQDASTSKEAARPQNLGRLDIRLTRLLAEEPKSAGAESEGVVSRSSAGDYFSASPGDY</sequence>
<dbReference type="Proteomes" id="UP001172386">
    <property type="component" value="Unassembled WGS sequence"/>
</dbReference>
<dbReference type="EMBL" id="JAPDRQ010000032">
    <property type="protein sequence ID" value="KAJ9660293.1"/>
    <property type="molecule type" value="Genomic_DNA"/>
</dbReference>
<evidence type="ECO:0000313" key="2">
    <source>
        <dbReference type="Proteomes" id="UP001172386"/>
    </source>
</evidence>
<organism evidence="1 2">
    <name type="scientific">Neophaeococcomyces mojaviensis</name>
    <dbReference type="NCBI Taxonomy" id="3383035"/>
    <lineage>
        <taxon>Eukaryota</taxon>
        <taxon>Fungi</taxon>
        <taxon>Dikarya</taxon>
        <taxon>Ascomycota</taxon>
        <taxon>Pezizomycotina</taxon>
        <taxon>Eurotiomycetes</taxon>
        <taxon>Chaetothyriomycetidae</taxon>
        <taxon>Chaetothyriales</taxon>
        <taxon>Chaetothyriales incertae sedis</taxon>
        <taxon>Neophaeococcomyces</taxon>
    </lineage>
</organism>
<accession>A0ACC3AE26</accession>
<evidence type="ECO:0000313" key="1">
    <source>
        <dbReference type="EMBL" id="KAJ9660293.1"/>
    </source>
</evidence>
<comment type="caution">
    <text evidence="1">The sequence shown here is derived from an EMBL/GenBank/DDBJ whole genome shotgun (WGS) entry which is preliminary data.</text>
</comment>
<reference evidence="1" key="1">
    <citation type="submission" date="2022-10" db="EMBL/GenBank/DDBJ databases">
        <title>Culturing micro-colonial fungi from biological soil crusts in the Mojave desert and describing Neophaeococcomyces mojavensis, and introducing the new genera and species Taxawa tesnikishii.</title>
        <authorList>
            <person name="Kurbessoian T."/>
            <person name="Stajich J.E."/>
        </authorList>
    </citation>
    <scope>NUCLEOTIDE SEQUENCE</scope>
    <source>
        <strain evidence="1">JES_112</strain>
    </source>
</reference>
<gene>
    <name evidence="1" type="primary">RIC1</name>
    <name evidence="1" type="ORF">H2198_002601</name>
</gene>